<reference evidence="2" key="1">
    <citation type="submission" date="2018-10" db="EMBL/GenBank/DDBJ databases">
        <title>Effector identification in a new, highly contiguous assembly of the strawberry crown rot pathogen Phytophthora cactorum.</title>
        <authorList>
            <person name="Armitage A.D."/>
            <person name="Nellist C.F."/>
            <person name="Bates H."/>
            <person name="Vickerstaff R.J."/>
            <person name="Harrison R.J."/>
        </authorList>
    </citation>
    <scope>NUCLEOTIDE SEQUENCE</scope>
    <source>
        <strain evidence="2">4040</strain>
    </source>
</reference>
<organism evidence="2 3">
    <name type="scientific">Phytophthora cactorum</name>
    <dbReference type="NCBI Taxonomy" id="29920"/>
    <lineage>
        <taxon>Eukaryota</taxon>
        <taxon>Sar</taxon>
        <taxon>Stramenopiles</taxon>
        <taxon>Oomycota</taxon>
        <taxon>Peronosporomycetes</taxon>
        <taxon>Peronosporales</taxon>
        <taxon>Peronosporaceae</taxon>
        <taxon>Phytophthora</taxon>
    </lineage>
</organism>
<feature type="compositionally biased region" description="Basic and acidic residues" evidence="1">
    <location>
        <begin position="66"/>
        <end position="80"/>
    </location>
</feature>
<evidence type="ECO:0000313" key="3">
    <source>
        <dbReference type="Proteomes" id="UP000736787"/>
    </source>
</evidence>
<protein>
    <submittedName>
        <fullName evidence="2">Uncharacterized protein</fullName>
    </submittedName>
</protein>
<dbReference type="Proteomes" id="UP000736787">
    <property type="component" value="Unassembled WGS sequence"/>
</dbReference>
<gene>
    <name evidence="2" type="ORF">PC117_g20313</name>
</gene>
<comment type="caution">
    <text evidence="2">The sequence shown here is derived from an EMBL/GenBank/DDBJ whole genome shotgun (WGS) entry which is preliminary data.</text>
</comment>
<sequence>MRPVARLQPDVMRSAVSASWPSEEGPPLSFSSSSSGDTWAAGEAPEAGESSSLPPADAAAADEESPGPRRNDAANLERAEPVSSSGQP</sequence>
<dbReference type="AlphaFoldDB" id="A0A8T1BR66"/>
<evidence type="ECO:0000313" key="2">
    <source>
        <dbReference type="EMBL" id="KAG2907057.1"/>
    </source>
</evidence>
<proteinExistence type="predicted"/>
<evidence type="ECO:0000256" key="1">
    <source>
        <dbReference type="SAM" id="MobiDB-lite"/>
    </source>
</evidence>
<feature type="region of interest" description="Disordered" evidence="1">
    <location>
        <begin position="1"/>
        <end position="88"/>
    </location>
</feature>
<name>A0A8T1BR66_9STRA</name>
<feature type="compositionally biased region" description="Low complexity" evidence="1">
    <location>
        <begin position="21"/>
        <end position="59"/>
    </location>
</feature>
<accession>A0A8T1BR66</accession>
<dbReference type="EMBL" id="RCMK01000937">
    <property type="protein sequence ID" value="KAG2907057.1"/>
    <property type="molecule type" value="Genomic_DNA"/>
</dbReference>